<protein>
    <submittedName>
        <fullName evidence="1">DUF4432 domain-containing protein</fullName>
    </submittedName>
</protein>
<dbReference type="EMBL" id="AP023321">
    <property type="protein sequence ID" value="BCI60105.1"/>
    <property type="molecule type" value="Genomic_DNA"/>
</dbReference>
<evidence type="ECO:0000313" key="2">
    <source>
        <dbReference type="Proteomes" id="UP000593890"/>
    </source>
</evidence>
<dbReference type="Proteomes" id="UP000593890">
    <property type="component" value="Chromosome"/>
</dbReference>
<dbReference type="InterPro" id="IPR027839">
    <property type="entry name" value="DUF4432"/>
</dbReference>
<dbReference type="RefSeq" id="WP_215533583.1">
    <property type="nucleotide sequence ID" value="NZ_AP023321.1"/>
</dbReference>
<proteinExistence type="predicted"/>
<dbReference type="Pfam" id="PF14486">
    <property type="entry name" value="DUF4432"/>
    <property type="match status" value="1"/>
</dbReference>
<reference evidence="2" key="1">
    <citation type="submission" date="2020-07" db="EMBL/GenBank/DDBJ databases">
        <title>Complete genome sequencing of Clostridia bacterium strain 12CBH8.</title>
        <authorList>
            <person name="Sakamoto M."/>
            <person name="Murakami T."/>
            <person name="Mori H."/>
        </authorList>
    </citation>
    <scope>NUCLEOTIDE SEQUENCE [LARGE SCALE GENOMIC DNA]</scope>
    <source>
        <strain evidence="2">12CBH8</strain>
    </source>
</reference>
<evidence type="ECO:0000313" key="1">
    <source>
        <dbReference type="EMBL" id="BCI60105.1"/>
    </source>
</evidence>
<dbReference type="GO" id="GO:0030246">
    <property type="term" value="F:carbohydrate binding"/>
    <property type="evidence" value="ECO:0007669"/>
    <property type="project" value="InterPro"/>
</dbReference>
<organism evidence="1 2">
    <name type="scientific">Solibaculum mannosilyticum</name>
    <dbReference type="NCBI Taxonomy" id="2780922"/>
    <lineage>
        <taxon>Bacteria</taxon>
        <taxon>Bacillati</taxon>
        <taxon>Bacillota</taxon>
        <taxon>Clostridia</taxon>
        <taxon>Eubacteriales</taxon>
        <taxon>Oscillospiraceae</taxon>
        <taxon>Solibaculum</taxon>
    </lineage>
</organism>
<dbReference type="InterPro" id="IPR014718">
    <property type="entry name" value="GH-type_carb-bd"/>
</dbReference>
<keyword evidence="2" id="KW-1185">Reference proteome</keyword>
<dbReference type="KEGG" id="sman:C12CBH8_07440"/>
<accession>A0A7I8D280</accession>
<gene>
    <name evidence="1" type="ORF">C12CBH8_07440</name>
</gene>
<sequence length="333" mass="36815">MDFRQVREYIGKLDQVFAVKQYVLQGGRQEGVHAIDVSTGAGMELTILPDRCMDFYQLKLNGKGLNFLSPTGIVGPSYCGKAVDGWLSSFGGGFLTTCGMDNIGVGGEDQGEILRMHGSLSNTPAEQVSVCTTVEEGVPTVRISGVMRDATLFLGDVHMTRTVVLRHGINAFEFTDRFVNVGFSTRPLMLLYHFNMGYPLLDETAQLILPTNRVTPRTKHAADYVEQYACITPPSTPFEEMCYYHDIQADDQGMATVGLRNAQQHLGVEITYDKKVLDHFVQWKMLGKGEYAIGLEPCNATIDGRADARENGSLKYLAPGEEVVCRFRVAAYQ</sequence>
<dbReference type="AlphaFoldDB" id="A0A7I8D280"/>
<dbReference type="Gene3D" id="2.70.98.10">
    <property type="match status" value="1"/>
</dbReference>
<dbReference type="CDD" id="cd09023">
    <property type="entry name" value="Aldose_epim_Ec_c4013"/>
    <property type="match status" value="1"/>
</dbReference>
<name>A0A7I8D280_9FIRM</name>